<protein>
    <recommendedName>
        <fullName evidence="3 11">DNA-directed RNA polymerase subunit alpha</fullName>
        <shortName evidence="11">RNAP subunit alpha</shortName>
        <ecNumber evidence="2 11">2.7.7.6</ecNumber>
    </recommendedName>
    <alternativeName>
        <fullName evidence="9 11">RNA polymerase subunit alpha</fullName>
    </alternativeName>
    <alternativeName>
        <fullName evidence="8 11">Transcriptase subunit alpha</fullName>
    </alternativeName>
</protein>
<keyword evidence="5 11" id="KW-0808">Transferase</keyword>
<sequence length="303" mass="33226">MDQSTVLQTHTRVVSEEDSKGTYEIDGLYPGYGHTLGNSLRRILLSSLSGAAVTKVKIEGASHEFATLPGVLEDVVTILLNIKQLRFKIHTDGPETAAVEVRGVKEIKGKDIKCPTQLEVMNKDLHLATLTDKNAGFNAEFTVEKGIGFVPSEELVKDKVSVGTIVLDAIFTPIRRATYEVENMRVGDRTDYNRLRLFIETDGTISSRAALKEALRIMRQQIEHIENFEGDAEPGAALGEEAGFAEMKLSQRTKNALVSAGFSVPEELSQKSESEIRDLDGVGEKAVAEIKKALAKLKLSLKE</sequence>
<dbReference type="GO" id="GO:0003899">
    <property type="term" value="F:DNA-directed RNA polymerase activity"/>
    <property type="evidence" value="ECO:0007669"/>
    <property type="project" value="UniProtKB-UniRule"/>
</dbReference>
<evidence type="ECO:0000256" key="8">
    <source>
        <dbReference type="ARBA" id="ARBA00032524"/>
    </source>
</evidence>
<evidence type="ECO:0000259" key="12">
    <source>
        <dbReference type="SMART" id="SM00662"/>
    </source>
</evidence>
<dbReference type="FunFam" id="2.170.120.12:FF:000001">
    <property type="entry name" value="DNA-directed RNA polymerase subunit alpha"/>
    <property type="match status" value="1"/>
</dbReference>
<dbReference type="GO" id="GO:0046983">
    <property type="term" value="F:protein dimerization activity"/>
    <property type="evidence" value="ECO:0007669"/>
    <property type="project" value="InterPro"/>
</dbReference>
<dbReference type="GO" id="GO:0000428">
    <property type="term" value="C:DNA-directed RNA polymerase complex"/>
    <property type="evidence" value="ECO:0007669"/>
    <property type="project" value="UniProtKB-KW"/>
</dbReference>
<comment type="domain">
    <text evidence="11">The N-terminal domain is essential for RNAP assembly and basal transcription, whereas the C-terminal domain is involved in interaction with transcriptional regulators and with upstream promoter elements.</text>
</comment>
<dbReference type="GO" id="GO:0003677">
    <property type="term" value="F:DNA binding"/>
    <property type="evidence" value="ECO:0007669"/>
    <property type="project" value="UniProtKB-UniRule"/>
</dbReference>
<dbReference type="AlphaFoldDB" id="A0A1F5XG81"/>
<reference evidence="13 14" key="1">
    <citation type="journal article" date="2016" name="Nat. Commun.">
        <title>Thousands of microbial genomes shed light on interconnected biogeochemical processes in an aquifer system.</title>
        <authorList>
            <person name="Anantharaman K."/>
            <person name="Brown C.T."/>
            <person name="Hug L.A."/>
            <person name="Sharon I."/>
            <person name="Castelle C.J."/>
            <person name="Probst A.J."/>
            <person name="Thomas B.C."/>
            <person name="Singh A."/>
            <person name="Wilkins M.J."/>
            <person name="Karaoz U."/>
            <person name="Brodie E.L."/>
            <person name="Williams K.H."/>
            <person name="Hubbard S.S."/>
            <person name="Banfield J.F."/>
        </authorList>
    </citation>
    <scope>NUCLEOTIDE SEQUENCE [LARGE SCALE GENOMIC DNA]</scope>
</reference>
<comment type="catalytic activity">
    <reaction evidence="10 11">
        <text>RNA(n) + a ribonucleoside 5'-triphosphate = RNA(n+1) + diphosphate</text>
        <dbReference type="Rhea" id="RHEA:21248"/>
        <dbReference type="Rhea" id="RHEA-COMP:14527"/>
        <dbReference type="Rhea" id="RHEA-COMP:17342"/>
        <dbReference type="ChEBI" id="CHEBI:33019"/>
        <dbReference type="ChEBI" id="CHEBI:61557"/>
        <dbReference type="ChEBI" id="CHEBI:140395"/>
        <dbReference type="EC" id="2.7.7.6"/>
    </reaction>
</comment>
<dbReference type="InterPro" id="IPR036603">
    <property type="entry name" value="RBP11-like"/>
</dbReference>
<dbReference type="Gene3D" id="1.10.150.20">
    <property type="entry name" value="5' to 3' exonuclease, C-terminal subdomain"/>
    <property type="match status" value="1"/>
</dbReference>
<evidence type="ECO:0000313" key="13">
    <source>
        <dbReference type="EMBL" id="OGF86952.1"/>
    </source>
</evidence>
<comment type="caution">
    <text evidence="13">The sequence shown here is derived from an EMBL/GenBank/DDBJ whole genome shotgun (WGS) entry which is preliminary data.</text>
</comment>
<name>A0A1F5XG81_9BACT</name>
<dbReference type="Pfam" id="PF03118">
    <property type="entry name" value="RNA_pol_A_CTD"/>
    <property type="match status" value="1"/>
</dbReference>
<proteinExistence type="inferred from homology"/>
<dbReference type="SUPFAM" id="SSF56553">
    <property type="entry name" value="Insert subdomain of RNA polymerase alpha subunit"/>
    <property type="match status" value="1"/>
</dbReference>
<dbReference type="EC" id="2.7.7.6" evidence="2 11"/>
<feature type="domain" description="DNA-directed RNA polymerase RpoA/D/Rpb3-type" evidence="12">
    <location>
        <begin position="20"/>
        <end position="228"/>
    </location>
</feature>
<keyword evidence="6 11" id="KW-0548">Nucleotidyltransferase</keyword>
<dbReference type="SMART" id="SM00662">
    <property type="entry name" value="RPOLD"/>
    <property type="match status" value="1"/>
</dbReference>
<dbReference type="NCBIfam" id="NF003519">
    <property type="entry name" value="PRK05182.2-5"/>
    <property type="match status" value="1"/>
</dbReference>
<evidence type="ECO:0000256" key="1">
    <source>
        <dbReference type="ARBA" id="ARBA00007123"/>
    </source>
</evidence>
<evidence type="ECO:0000256" key="5">
    <source>
        <dbReference type="ARBA" id="ARBA00022679"/>
    </source>
</evidence>
<dbReference type="InterPro" id="IPR011262">
    <property type="entry name" value="DNA-dir_RNA_pol_insert"/>
</dbReference>
<evidence type="ECO:0000256" key="2">
    <source>
        <dbReference type="ARBA" id="ARBA00012418"/>
    </source>
</evidence>
<keyword evidence="4 11" id="KW-0240">DNA-directed RNA polymerase</keyword>
<evidence type="ECO:0000256" key="7">
    <source>
        <dbReference type="ARBA" id="ARBA00023163"/>
    </source>
</evidence>
<evidence type="ECO:0000256" key="11">
    <source>
        <dbReference type="HAMAP-Rule" id="MF_00059"/>
    </source>
</evidence>
<dbReference type="Pfam" id="PF01000">
    <property type="entry name" value="RNA_pol_A_bac"/>
    <property type="match status" value="1"/>
</dbReference>
<gene>
    <name evidence="11" type="primary">rpoA</name>
    <name evidence="13" type="ORF">A3B19_00770</name>
</gene>
<dbReference type="Gene3D" id="3.30.1360.10">
    <property type="entry name" value="RNA polymerase, RBP11-like subunit"/>
    <property type="match status" value="1"/>
</dbReference>
<dbReference type="InterPro" id="IPR011263">
    <property type="entry name" value="DNA-dir_RNA_pol_RpoA/D/Rpb3"/>
</dbReference>
<accession>A0A1F5XG81</accession>
<feature type="region of interest" description="Alpha C-terminal domain (alpha-CTD)" evidence="11">
    <location>
        <begin position="234"/>
        <end position="303"/>
    </location>
</feature>
<evidence type="ECO:0000256" key="9">
    <source>
        <dbReference type="ARBA" id="ARBA00033070"/>
    </source>
</evidence>
<dbReference type="SUPFAM" id="SSF55257">
    <property type="entry name" value="RBP11-like subunits of RNA polymerase"/>
    <property type="match status" value="1"/>
</dbReference>
<dbReference type="EMBL" id="MFIF01000009">
    <property type="protein sequence ID" value="OGF86952.1"/>
    <property type="molecule type" value="Genomic_DNA"/>
</dbReference>
<dbReference type="CDD" id="cd06928">
    <property type="entry name" value="RNAP_alpha_NTD"/>
    <property type="match status" value="1"/>
</dbReference>
<evidence type="ECO:0000256" key="6">
    <source>
        <dbReference type="ARBA" id="ARBA00022695"/>
    </source>
</evidence>
<evidence type="ECO:0000256" key="4">
    <source>
        <dbReference type="ARBA" id="ARBA00022478"/>
    </source>
</evidence>
<dbReference type="SUPFAM" id="SSF47789">
    <property type="entry name" value="C-terminal domain of RNA polymerase alpha subunit"/>
    <property type="match status" value="1"/>
</dbReference>
<dbReference type="Proteomes" id="UP000177346">
    <property type="component" value="Unassembled WGS sequence"/>
</dbReference>
<evidence type="ECO:0000313" key="14">
    <source>
        <dbReference type="Proteomes" id="UP000177346"/>
    </source>
</evidence>
<dbReference type="HAMAP" id="MF_00059">
    <property type="entry name" value="RNApol_bact_RpoA"/>
    <property type="match status" value="1"/>
</dbReference>
<dbReference type="Gene3D" id="2.170.120.12">
    <property type="entry name" value="DNA-directed RNA polymerase, insert domain"/>
    <property type="match status" value="1"/>
</dbReference>
<dbReference type="NCBIfam" id="TIGR02027">
    <property type="entry name" value="rpoA"/>
    <property type="match status" value="1"/>
</dbReference>
<dbReference type="GO" id="GO:0006351">
    <property type="term" value="P:DNA-templated transcription"/>
    <property type="evidence" value="ECO:0007669"/>
    <property type="project" value="UniProtKB-UniRule"/>
</dbReference>
<comment type="function">
    <text evidence="11">DNA-dependent RNA polymerase catalyzes the transcription of DNA into RNA using the four ribonucleoside triphosphates as substrates.</text>
</comment>
<dbReference type="Pfam" id="PF01193">
    <property type="entry name" value="RNA_pol_L"/>
    <property type="match status" value="1"/>
</dbReference>
<dbReference type="InterPro" id="IPR011773">
    <property type="entry name" value="DNA-dir_RpoA"/>
</dbReference>
<keyword evidence="7 11" id="KW-0804">Transcription</keyword>
<evidence type="ECO:0000256" key="10">
    <source>
        <dbReference type="ARBA" id="ARBA00048552"/>
    </source>
</evidence>
<dbReference type="GO" id="GO:0005737">
    <property type="term" value="C:cytoplasm"/>
    <property type="evidence" value="ECO:0007669"/>
    <property type="project" value="UniProtKB-ARBA"/>
</dbReference>
<dbReference type="InterPro" id="IPR036643">
    <property type="entry name" value="RNApol_insert_sf"/>
</dbReference>
<organism evidence="13 14">
    <name type="scientific">Candidatus Giovannonibacteria bacterium RIFCSPLOWO2_01_FULL_46_32</name>
    <dbReference type="NCBI Taxonomy" id="1798353"/>
    <lineage>
        <taxon>Bacteria</taxon>
        <taxon>Candidatus Giovannoniibacteriota</taxon>
    </lineage>
</organism>
<evidence type="ECO:0000256" key="3">
    <source>
        <dbReference type="ARBA" id="ARBA00015972"/>
    </source>
</evidence>
<comment type="subunit">
    <text evidence="11">Homodimer. The RNAP catalytic core consists of 2 alpha, 1 beta, 1 beta' and 1 omega subunit. When a sigma factor is associated with the core the holoenzyme is formed, which can initiate transcription.</text>
</comment>
<comment type="similarity">
    <text evidence="1 11">Belongs to the RNA polymerase alpha chain family.</text>
</comment>
<feature type="region of interest" description="Alpha N-terminal domain (alpha-NTD)" evidence="11">
    <location>
        <begin position="1"/>
        <end position="229"/>
    </location>
</feature>
<dbReference type="InterPro" id="IPR011260">
    <property type="entry name" value="RNAP_asu_C"/>
</dbReference>